<accession>A0AAN6H7I3</accession>
<protein>
    <recommendedName>
        <fullName evidence="3">F-box domain-containing protein</fullName>
    </recommendedName>
</protein>
<reference evidence="1" key="1">
    <citation type="submission" date="2023-06" db="EMBL/GenBank/DDBJ databases">
        <title>Black Yeasts Isolated from many extreme environments.</title>
        <authorList>
            <person name="Coleine C."/>
            <person name="Stajich J.E."/>
            <person name="Selbmann L."/>
        </authorList>
    </citation>
    <scope>NUCLEOTIDE SEQUENCE</scope>
    <source>
        <strain evidence="1">CCFEE 5200</strain>
    </source>
</reference>
<dbReference type="AlphaFoldDB" id="A0AAN6H7I3"/>
<organism evidence="1 2">
    <name type="scientific">Friedmanniomyces endolithicus</name>
    <dbReference type="NCBI Taxonomy" id="329885"/>
    <lineage>
        <taxon>Eukaryota</taxon>
        <taxon>Fungi</taxon>
        <taxon>Dikarya</taxon>
        <taxon>Ascomycota</taxon>
        <taxon>Pezizomycotina</taxon>
        <taxon>Dothideomycetes</taxon>
        <taxon>Dothideomycetidae</taxon>
        <taxon>Mycosphaerellales</taxon>
        <taxon>Teratosphaeriaceae</taxon>
        <taxon>Friedmanniomyces</taxon>
    </lineage>
</organism>
<evidence type="ECO:0000313" key="2">
    <source>
        <dbReference type="Proteomes" id="UP001175353"/>
    </source>
</evidence>
<comment type="caution">
    <text evidence="1">The sequence shown here is derived from an EMBL/GenBank/DDBJ whole genome shotgun (WGS) entry which is preliminary data.</text>
</comment>
<dbReference type="EMBL" id="JAUJLE010000480">
    <property type="protein sequence ID" value="KAK0955135.1"/>
    <property type="molecule type" value="Genomic_DNA"/>
</dbReference>
<sequence>MTTGPEQPETALGAMEAVLNTTELLETILENLPIRHLLQANLISHQWRSTVAALIRSNPSVRKRLFLQPATLQEMLDLHPLEHHPADSPPDPCTWHFANATWDLVFHLRPPEPRGSRRSSTLATLAVVNPYLFAPPRPPESGIYPRTAYLPLRPDMMALLATAGAQDHLPRHMFVTQPLLAAHAWCLPASGRAGESTTTTTVTAGEERSSLWAGPGNSYLRFMDGYDAEACCSRGIGRLMEGLERGWVASGLGREVEWTGAKLVLGECVTREEILERVRGEGGLGLERLTIG</sequence>
<name>A0AAN6H7I3_9PEZI</name>
<evidence type="ECO:0000313" key="1">
    <source>
        <dbReference type="EMBL" id="KAK0955135.1"/>
    </source>
</evidence>
<proteinExistence type="predicted"/>
<evidence type="ECO:0008006" key="3">
    <source>
        <dbReference type="Google" id="ProtNLM"/>
    </source>
</evidence>
<dbReference type="InterPro" id="IPR036047">
    <property type="entry name" value="F-box-like_dom_sf"/>
</dbReference>
<dbReference type="Proteomes" id="UP001175353">
    <property type="component" value="Unassembled WGS sequence"/>
</dbReference>
<dbReference type="SUPFAM" id="SSF81383">
    <property type="entry name" value="F-box domain"/>
    <property type="match status" value="1"/>
</dbReference>
<gene>
    <name evidence="1" type="ORF">LTR91_022993</name>
</gene>
<keyword evidence="2" id="KW-1185">Reference proteome</keyword>